<dbReference type="InterPro" id="IPR001185">
    <property type="entry name" value="MS_channel"/>
</dbReference>
<comment type="similarity">
    <text evidence="2">Belongs to the MscL family.</text>
</comment>
<gene>
    <name evidence="12" type="ORF">DFQ27_001948</name>
</gene>
<evidence type="ECO:0000256" key="6">
    <source>
        <dbReference type="ARBA" id="ARBA00022989"/>
    </source>
</evidence>
<evidence type="ECO:0000313" key="13">
    <source>
        <dbReference type="Proteomes" id="UP000807716"/>
    </source>
</evidence>
<feature type="transmembrane region" description="Helical" evidence="11">
    <location>
        <begin position="123"/>
        <end position="144"/>
    </location>
</feature>
<keyword evidence="8 11" id="KW-0472">Membrane</keyword>
<evidence type="ECO:0008006" key="14">
    <source>
        <dbReference type="Google" id="ProtNLM"/>
    </source>
</evidence>
<evidence type="ECO:0000313" key="12">
    <source>
        <dbReference type="EMBL" id="KAG0269828.1"/>
    </source>
</evidence>
<evidence type="ECO:0000256" key="11">
    <source>
        <dbReference type="SAM" id="Phobius"/>
    </source>
</evidence>
<feature type="transmembrane region" description="Helical" evidence="11">
    <location>
        <begin position="197"/>
        <end position="215"/>
    </location>
</feature>
<keyword evidence="4" id="KW-1003">Cell membrane</keyword>
<dbReference type="Proteomes" id="UP000807716">
    <property type="component" value="Unassembled WGS sequence"/>
</dbReference>
<dbReference type="HAMAP" id="MF_00115">
    <property type="entry name" value="MscL"/>
    <property type="match status" value="1"/>
</dbReference>
<proteinExistence type="inferred from homology"/>
<dbReference type="PROSITE" id="PS01327">
    <property type="entry name" value="MSCL"/>
    <property type="match status" value="1"/>
</dbReference>
<accession>A0A9P6QKW8</accession>
<feature type="compositionally biased region" description="Polar residues" evidence="10">
    <location>
        <begin position="42"/>
        <end position="52"/>
    </location>
</feature>
<dbReference type="GO" id="GO:0005886">
    <property type="term" value="C:plasma membrane"/>
    <property type="evidence" value="ECO:0007669"/>
    <property type="project" value="UniProtKB-SubCell"/>
</dbReference>
<dbReference type="Gene3D" id="1.10.1200.120">
    <property type="entry name" value="Large-conductance mechanosensitive channel, MscL, domain 1"/>
    <property type="match status" value="1"/>
</dbReference>
<keyword evidence="3" id="KW-0813">Transport</keyword>
<keyword evidence="5 11" id="KW-0812">Transmembrane</keyword>
<evidence type="ECO:0000256" key="4">
    <source>
        <dbReference type="ARBA" id="ARBA00022475"/>
    </source>
</evidence>
<evidence type="ECO:0000256" key="1">
    <source>
        <dbReference type="ARBA" id="ARBA00004651"/>
    </source>
</evidence>
<dbReference type="InterPro" id="IPR037673">
    <property type="entry name" value="MSC/AndL"/>
</dbReference>
<dbReference type="NCBIfam" id="TIGR00220">
    <property type="entry name" value="mscL"/>
    <property type="match status" value="1"/>
</dbReference>
<comment type="subcellular location">
    <subcellularLocation>
        <location evidence="1">Cell membrane</location>
        <topology evidence="1">Multi-pass membrane protein</topology>
    </subcellularLocation>
</comment>
<sequence>MPHPIEEECTVEVNIHLPTDIDSDCDIERQIQHANHEHEQHQSTSQTANGSGKSYHRRVKSTTKTVVGGVKRTTTSVKGSFAQMERSVTRVTQVGGKLTKVPGVSHGVSLFADYRKFLDRGNVVDMAVAVVIGAAFTGIVNSLVTDMISPILAVASGKSLEENFVVLRRGANATDTNFPTREEAKASGSVTWNYGNFLQTVVNFFIISACVFVIVKVYEMSRSSKTATSERKCPYCDRLIGIEAKRCPLCTTWLHKDAYQGVESMIREVKRGRRSPDRQGHGTTD</sequence>
<dbReference type="InterPro" id="IPR036019">
    <property type="entry name" value="MscL_channel"/>
</dbReference>
<keyword evidence="9" id="KW-0407">Ion channel</keyword>
<dbReference type="AlphaFoldDB" id="A0A9P6QKW8"/>
<evidence type="ECO:0000256" key="7">
    <source>
        <dbReference type="ARBA" id="ARBA00023065"/>
    </source>
</evidence>
<evidence type="ECO:0000256" key="2">
    <source>
        <dbReference type="ARBA" id="ARBA00007254"/>
    </source>
</evidence>
<evidence type="ECO:0000256" key="3">
    <source>
        <dbReference type="ARBA" id="ARBA00022448"/>
    </source>
</evidence>
<keyword evidence="6 11" id="KW-1133">Transmembrane helix</keyword>
<dbReference type="PANTHER" id="PTHR30266">
    <property type="entry name" value="MECHANOSENSITIVE CHANNEL MSCL"/>
    <property type="match status" value="1"/>
</dbReference>
<dbReference type="EMBL" id="JAAAJB010000017">
    <property type="protein sequence ID" value="KAG0269828.1"/>
    <property type="molecule type" value="Genomic_DNA"/>
</dbReference>
<evidence type="ECO:0000256" key="5">
    <source>
        <dbReference type="ARBA" id="ARBA00022692"/>
    </source>
</evidence>
<dbReference type="SUPFAM" id="SSF81330">
    <property type="entry name" value="Gated mechanosensitive channel"/>
    <property type="match status" value="1"/>
</dbReference>
<reference evidence="12" key="1">
    <citation type="journal article" date="2020" name="Fungal Divers.">
        <title>Resolving the Mortierellaceae phylogeny through synthesis of multi-gene phylogenetics and phylogenomics.</title>
        <authorList>
            <person name="Vandepol N."/>
            <person name="Liber J."/>
            <person name="Desiro A."/>
            <person name="Na H."/>
            <person name="Kennedy M."/>
            <person name="Barry K."/>
            <person name="Grigoriev I.V."/>
            <person name="Miller A.N."/>
            <person name="O'Donnell K."/>
            <person name="Stajich J.E."/>
            <person name="Bonito G."/>
        </authorList>
    </citation>
    <scope>NUCLEOTIDE SEQUENCE</scope>
    <source>
        <strain evidence="12">BC1065</strain>
    </source>
</reference>
<feature type="region of interest" description="Disordered" evidence="10">
    <location>
        <begin position="35"/>
        <end position="65"/>
    </location>
</feature>
<organism evidence="12 13">
    <name type="scientific">Actinomortierella ambigua</name>
    <dbReference type="NCBI Taxonomy" id="1343610"/>
    <lineage>
        <taxon>Eukaryota</taxon>
        <taxon>Fungi</taxon>
        <taxon>Fungi incertae sedis</taxon>
        <taxon>Mucoromycota</taxon>
        <taxon>Mortierellomycotina</taxon>
        <taxon>Mortierellomycetes</taxon>
        <taxon>Mortierellales</taxon>
        <taxon>Mortierellaceae</taxon>
        <taxon>Actinomortierella</taxon>
    </lineage>
</organism>
<dbReference type="InterPro" id="IPR019823">
    <property type="entry name" value="Mechanosensitive_channel_CS"/>
</dbReference>
<keyword evidence="13" id="KW-1185">Reference proteome</keyword>
<evidence type="ECO:0000256" key="8">
    <source>
        <dbReference type="ARBA" id="ARBA00023136"/>
    </source>
</evidence>
<evidence type="ECO:0000256" key="9">
    <source>
        <dbReference type="ARBA" id="ARBA00023303"/>
    </source>
</evidence>
<dbReference type="GO" id="GO:0008381">
    <property type="term" value="F:mechanosensitive monoatomic ion channel activity"/>
    <property type="evidence" value="ECO:0007669"/>
    <property type="project" value="InterPro"/>
</dbReference>
<keyword evidence="7" id="KW-0406">Ion transport</keyword>
<name>A0A9P6QKW8_9FUNG</name>
<comment type="caution">
    <text evidence="12">The sequence shown here is derived from an EMBL/GenBank/DDBJ whole genome shotgun (WGS) entry which is preliminary data.</text>
</comment>
<dbReference type="PANTHER" id="PTHR30266:SF2">
    <property type="entry name" value="LARGE-CONDUCTANCE MECHANOSENSITIVE CHANNEL"/>
    <property type="match status" value="1"/>
</dbReference>
<dbReference type="OrthoDB" id="10010920at2759"/>
<dbReference type="Pfam" id="PF01741">
    <property type="entry name" value="MscL"/>
    <property type="match status" value="1"/>
</dbReference>
<evidence type="ECO:0000256" key="10">
    <source>
        <dbReference type="SAM" id="MobiDB-lite"/>
    </source>
</evidence>
<protein>
    <recommendedName>
        <fullName evidence="14">Large-conductance mechanosensitive channel</fullName>
    </recommendedName>
</protein>